<feature type="transmembrane region" description="Helical" evidence="1">
    <location>
        <begin position="42"/>
        <end position="62"/>
    </location>
</feature>
<evidence type="ECO:0008006" key="3">
    <source>
        <dbReference type="Google" id="ProtNLM"/>
    </source>
</evidence>
<proteinExistence type="predicted"/>
<dbReference type="AlphaFoldDB" id="A0A6J4KGA9"/>
<keyword evidence="1" id="KW-0472">Membrane</keyword>
<organism evidence="2">
    <name type="scientific">uncultured Gemmatimonadaceae bacterium</name>
    <dbReference type="NCBI Taxonomy" id="246130"/>
    <lineage>
        <taxon>Bacteria</taxon>
        <taxon>Pseudomonadati</taxon>
        <taxon>Gemmatimonadota</taxon>
        <taxon>Gemmatimonadia</taxon>
        <taxon>Gemmatimonadales</taxon>
        <taxon>Gemmatimonadaceae</taxon>
        <taxon>environmental samples</taxon>
    </lineage>
</organism>
<evidence type="ECO:0000313" key="2">
    <source>
        <dbReference type="EMBL" id="CAA9303943.1"/>
    </source>
</evidence>
<dbReference type="EMBL" id="CADCTX010000154">
    <property type="protein sequence ID" value="CAA9303943.1"/>
    <property type="molecule type" value="Genomic_DNA"/>
</dbReference>
<keyword evidence="1" id="KW-1133">Transmembrane helix</keyword>
<sequence length="131" mass="13522">SIVAVAVGFVLIAALAFGTDALLRAALPGSFDASGRITSTPLLLLTLAYVGVYAVAGCYTAAALAPGRPMRHALVLGALGLVFTALGTAAAWHSAPAWYHAVSLLLVLPYAWLGGRLRERARGRPRGGRRG</sequence>
<reference evidence="2" key="1">
    <citation type="submission" date="2020-02" db="EMBL/GenBank/DDBJ databases">
        <authorList>
            <person name="Meier V. D."/>
        </authorList>
    </citation>
    <scope>NUCLEOTIDE SEQUENCE</scope>
    <source>
        <strain evidence="2">AVDCRST_MAG40</strain>
    </source>
</reference>
<feature type="transmembrane region" description="Helical" evidence="1">
    <location>
        <begin position="74"/>
        <end position="92"/>
    </location>
</feature>
<evidence type="ECO:0000256" key="1">
    <source>
        <dbReference type="SAM" id="Phobius"/>
    </source>
</evidence>
<feature type="transmembrane region" description="Helical" evidence="1">
    <location>
        <begin position="98"/>
        <end position="115"/>
    </location>
</feature>
<accession>A0A6J4KGA9</accession>
<protein>
    <recommendedName>
        <fullName evidence="3">Amino acid permease</fullName>
    </recommendedName>
</protein>
<name>A0A6J4KGA9_9BACT</name>
<keyword evidence="1" id="KW-0812">Transmembrane</keyword>
<feature type="non-terminal residue" evidence="2">
    <location>
        <position position="1"/>
    </location>
</feature>
<gene>
    <name evidence="2" type="ORF">AVDCRST_MAG40-543</name>
</gene>